<gene>
    <name evidence="1" type="ORF">HW452_15255</name>
</gene>
<dbReference type="Proteomes" id="UP001319846">
    <property type="component" value="Unassembled WGS sequence"/>
</dbReference>
<organism evidence="1 2">
    <name type="scientific">Vreelandella aquamarina</name>
    <dbReference type="NCBI Taxonomy" id="77097"/>
    <lineage>
        <taxon>Bacteria</taxon>
        <taxon>Pseudomonadati</taxon>
        <taxon>Pseudomonadota</taxon>
        <taxon>Gammaproteobacteria</taxon>
        <taxon>Oceanospirillales</taxon>
        <taxon>Halomonadaceae</taxon>
        <taxon>Vreelandella</taxon>
    </lineage>
</organism>
<accession>A0ACC5VXT1</accession>
<sequence length="550" mass="62597">MNKLQKPAGWALIISYFVLTYLLTLHVPALWSPDELRYAEISRELLATRDWVVPHFNGLFYFEKPIMGYWLNAIAQMIFGQTNFAVRFMSSLSVLGSALCIMFMVRRVFGRTQAYLSVGVYLSFFIVIAVGTFSVLDSFLTFWLTLTFVAFYMALEAVSQRQRCLFYLLAGMGCGGAFLTKGFLALALPFMVVVAYAILQHQFRQLMVYGWLSVASALTVTLPWAIAVHLRAPDFWHYFFWVEHIHRFFSNEAQHVSPVWFFVPVMLLALMPWTFLTLPAFRHLRTSLALPAVRYTLLWAVLPFIFFSLSRGKLATYILPCMAPLAILITHGLIWAFEHKKETLRHLCLMHAGLMMAIALVALIAFLLGFLPFGPGEGYKLGLLVVSMLLWSGCIVLAGRCTHIGAFFVGHMLAPVALFTVIGFVLPDRVTDAKQPQWLIEKVAPHVDDDTVLVADYPTIMSAFNWYLRRDDVYLLGQKGEVSYGLGYADSQHRFIEYEALGAFILEKRQHHAIAVEFRTSTTFETPLPPHDRIIELGPYKVLFFDRKTS</sequence>
<reference evidence="1" key="1">
    <citation type="submission" date="2020-06" db="EMBL/GenBank/DDBJ databases">
        <title>Whole Genome Sequence of Halomonas aquamarina MB598.</title>
        <authorList>
            <person name="Pervaiz M."/>
            <person name="Fariq A."/>
            <person name="Yasmin A."/>
            <person name="Welch M."/>
        </authorList>
    </citation>
    <scope>NUCLEOTIDE SEQUENCE</scope>
    <source>
        <strain evidence="1">MB598</strain>
    </source>
</reference>
<proteinExistence type="predicted"/>
<evidence type="ECO:0000313" key="2">
    <source>
        <dbReference type="Proteomes" id="UP001319846"/>
    </source>
</evidence>
<protein>
    <submittedName>
        <fullName evidence="1">Phospholipid carrier-dependent glycosyltransferase</fullName>
    </submittedName>
</protein>
<evidence type="ECO:0000313" key="1">
    <source>
        <dbReference type="EMBL" id="MBZ5488882.1"/>
    </source>
</evidence>
<dbReference type="EMBL" id="JABYQT010000012">
    <property type="protein sequence ID" value="MBZ5488882.1"/>
    <property type="molecule type" value="Genomic_DNA"/>
</dbReference>
<keyword evidence="2" id="KW-1185">Reference proteome</keyword>
<name>A0ACC5VXT1_9GAMM</name>
<comment type="caution">
    <text evidence="1">The sequence shown here is derived from an EMBL/GenBank/DDBJ whole genome shotgun (WGS) entry which is preliminary data.</text>
</comment>